<dbReference type="PROSITE" id="PS50885">
    <property type="entry name" value="HAMP"/>
    <property type="match status" value="1"/>
</dbReference>
<keyword evidence="2" id="KW-1003">Cell membrane</keyword>
<gene>
    <name evidence="12" type="primary">mcpB</name>
    <name evidence="12" type="ordered locus">bpr_I1970</name>
</gene>
<accession>E0RXX8</accession>
<sequence length="577" mass="62877">MKKRKRNMVRSIILVASFLALLMSAVIGIIGHNHIKKAYYTSFSEGLHAAAILLEDELSNEFTGDWYLSEDGQLMKGETAVHDIYQAQLDALNQKTGMHFTVFFGDTRYITSLTDTETGKRMEGTKASDVVVNEVLNQGNEYLAANFEIAGQDWYAYYLPLKNSDGSVVGMIFAGRDTTLVEANMSAAAKAIIATFVIFFLFNWGVARIIISRSTRSIRDIVNGLKQLEDGELFFYVDDRTFNRRDELGTIAGSAASVRDKLQDVIKTTKELSGDVTKSGESLASSAEAASHVAEQVTCAVEDISRGAASQAESVENSVNNTNEMGDSIDDITARVEELSAAANEMMSGANRTVDTLSNLMNTNEGVMTSMQGINEQIRLTNDSVKDIAEASNMITAIAEQTHLLSLNASIEAARAGEYGKGFSVVASEIGNLSSQSKEAAVSIKKIVEALVKESEKSVETIEHLSVSMKEQNDQLTNTKEDMDQVVVNVNNVDNSTKMIADKVHTLNQLKNKFSDIISELSAISQQNAASTEETNASMEELNATFALISDAAADLRNMAETLSEKMEFFSLEEVSA</sequence>
<dbReference type="STRING" id="515622.bpr_I1970"/>
<organism evidence="12 13">
    <name type="scientific">Butyrivibrio proteoclasticus (strain ATCC 51982 / DSM 14932 / B316)</name>
    <name type="common">Clostridium proteoclasticum</name>
    <dbReference type="NCBI Taxonomy" id="515622"/>
    <lineage>
        <taxon>Bacteria</taxon>
        <taxon>Bacillati</taxon>
        <taxon>Bacillota</taxon>
        <taxon>Clostridia</taxon>
        <taxon>Lachnospirales</taxon>
        <taxon>Lachnospiraceae</taxon>
        <taxon>Butyrivibrio</taxon>
    </lineage>
</organism>
<dbReference type="InterPro" id="IPR004090">
    <property type="entry name" value="Chemotax_Me-accpt_rcpt"/>
</dbReference>
<dbReference type="Gene3D" id="1.10.287.950">
    <property type="entry name" value="Methyl-accepting chemotaxis protein"/>
    <property type="match status" value="1"/>
</dbReference>
<dbReference type="SUPFAM" id="SSF103190">
    <property type="entry name" value="Sensory domain-like"/>
    <property type="match status" value="1"/>
</dbReference>
<keyword evidence="3" id="KW-0812">Transmembrane</keyword>
<feature type="domain" description="Methyl-accepting transducer" evidence="10">
    <location>
        <begin position="286"/>
        <end position="543"/>
    </location>
</feature>
<dbReference type="PROSITE" id="PS50111">
    <property type="entry name" value="CHEMOTAXIS_TRANSDUC_2"/>
    <property type="match status" value="1"/>
</dbReference>
<dbReference type="EMBL" id="CP001810">
    <property type="protein sequence ID" value="ADL34704.1"/>
    <property type="molecule type" value="Genomic_DNA"/>
</dbReference>
<reference evidence="12 13" key="1">
    <citation type="journal article" date="2010" name="PLoS ONE">
        <title>The glycobiome of the rumen bacterium Butyrivibrio proteoclasticus B316(T) highlights adaptation to a polysaccharide-rich environment.</title>
        <authorList>
            <person name="Kelly W.J."/>
            <person name="Leahy S.C."/>
            <person name="Altermann E."/>
            <person name="Yeoman C.J."/>
            <person name="Dunne J.C."/>
            <person name="Kong Z."/>
            <person name="Pacheco D.M."/>
            <person name="Li D."/>
            <person name="Noel S.J."/>
            <person name="Moon C.D."/>
            <person name="Cookson A.L."/>
            <person name="Attwood G.T."/>
        </authorList>
    </citation>
    <scope>NUCLEOTIDE SEQUENCE [LARGE SCALE GENOMIC DNA]</scope>
    <source>
        <strain evidence="13">ATCC 51982 / DSM 14932 / B316</strain>
    </source>
</reference>
<protein>
    <submittedName>
        <fullName evidence="12">Methyl-accepting chemotaxis protein McpB</fullName>
    </submittedName>
</protein>
<dbReference type="InterPro" id="IPR033463">
    <property type="entry name" value="sCache_3"/>
</dbReference>
<dbReference type="GO" id="GO:0005886">
    <property type="term" value="C:plasma membrane"/>
    <property type="evidence" value="ECO:0007669"/>
    <property type="project" value="UniProtKB-SubCell"/>
</dbReference>
<evidence type="ECO:0000256" key="6">
    <source>
        <dbReference type="ARBA" id="ARBA00023224"/>
    </source>
</evidence>
<dbReference type="Proteomes" id="UP000001299">
    <property type="component" value="Chromosome 1"/>
</dbReference>
<dbReference type="AlphaFoldDB" id="E0RXX8"/>
<keyword evidence="5" id="KW-0472">Membrane</keyword>
<dbReference type="GO" id="GO:0004888">
    <property type="term" value="F:transmembrane signaling receptor activity"/>
    <property type="evidence" value="ECO:0007669"/>
    <property type="project" value="InterPro"/>
</dbReference>
<dbReference type="Pfam" id="PF17202">
    <property type="entry name" value="sCache_3_3"/>
    <property type="match status" value="1"/>
</dbReference>
<dbReference type="GO" id="GO:0006935">
    <property type="term" value="P:chemotaxis"/>
    <property type="evidence" value="ECO:0007669"/>
    <property type="project" value="InterPro"/>
</dbReference>
<dbReference type="KEGG" id="bpb:bpr_I1970"/>
<keyword evidence="13" id="KW-1185">Reference proteome</keyword>
<proteinExistence type="inferred from homology"/>
<dbReference type="SMART" id="SM00283">
    <property type="entry name" value="MA"/>
    <property type="match status" value="1"/>
</dbReference>
<dbReference type="HOGENOM" id="CLU_000445_107_19_9"/>
<evidence type="ECO:0000256" key="3">
    <source>
        <dbReference type="ARBA" id="ARBA00022692"/>
    </source>
</evidence>
<comment type="similarity">
    <text evidence="7">Belongs to the methyl-accepting chemotaxis (MCP) protein family.</text>
</comment>
<keyword evidence="6 8" id="KW-0807">Transducer</keyword>
<dbReference type="PRINTS" id="PR00260">
    <property type="entry name" value="CHEMTRNSDUCR"/>
</dbReference>
<evidence type="ECO:0000256" key="9">
    <source>
        <dbReference type="SAM" id="Coils"/>
    </source>
</evidence>
<dbReference type="InterPro" id="IPR029151">
    <property type="entry name" value="Sensor-like_sf"/>
</dbReference>
<dbReference type="eggNOG" id="COG0840">
    <property type="taxonomic scope" value="Bacteria"/>
</dbReference>
<feature type="coiled-coil region" evidence="9">
    <location>
        <begin position="462"/>
        <end position="527"/>
    </location>
</feature>
<dbReference type="InterPro" id="IPR004089">
    <property type="entry name" value="MCPsignal_dom"/>
</dbReference>
<dbReference type="PANTHER" id="PTHR32089">
    <property type="entry name" value="METHYL-ACCEPTING CHEMOTAXIS PROTEIN MCPB"/>
    <property type="match status" value="1"/>
</dbReference>
<comment type="subcellular location">
    <subcellularLocation>
        <location evidence="1">Cell membrane</location>
        <topology evidence="1">Multi-pass membrane protein</topology>
    </subcellularLocation>
</comment>
<evidence type="ECO:0000256" key="7">
    <source>
        <dbReference type="ARBA" id="ARBA00029447"/>
    </source>
</evidence>
<evidence type="ECO:0000313" key="13">
    <source>
        <dbReference type="Proteomes" id="UP000001299"/>
    </source>
</evidence>
<dbReference type="SUPFAM" id="SSF58104">
    <property type="entry name" value="Methyl-accepting chemotaxis protein (MCP) signaling domain"/>
    <property type="match status" value="1"/>
</dbReference>
<evidence type="ECO:0000256" key="4">
    <source>
        <dbReference type="ARBA" id="ARBA00022989"/>
    </source>
</evidence>
<dbReference type="InterPro" id="IPR003660">
    <property type="entry name" value="HAMP_dom"/>
</dbReference>
<evidence type="ECO:0000256" key="8">
    <source>
        <dbReference type="PROSITE-ProRule" id="PRU00284"/>
    </source>
</evidence>
<dbReference type="RefSeq" id="WP_013281358.1">
    <property type="nucleotide sequence ID" value="NC_014387.1"/>
</dbReference>
<dbReference type="GO" id="GO:0007165">
    <property type="term" value="P:signal transduction"/>
    <property type="evidence" value="ECO:0007669"/>
    <property type="project" value="UniProtKB-KW"/>
</dbReference>
<evidence type="ECO:0000259" key="10">
    <source>
        <dbReference type="PROSITE" id="PS50111"/>
    </source>
</evidence>
<evidence type="ECO:0000256" key="5">
    <source>
        <dbReference type="ARBA" id="ARBA00023136"/>
    </source>
</evidence>
<evidence type="ECO:0000256" key="1">
    <source>
        <dbReference type="ARBA" id="ARBA00004651"/>
    </source>
</evidence>
<dbReference type="PANTHER" id="PTHR32089:SF112">
    <property type="entry name" value="LYSOZYME-LIKE PROTEIN-RELATED"/>
    <property type="match status" value="1"/>
</dbReference>
<dbReference type="Gene3D" id="6.10.340.10">
    <property type="match status" value="1"/>
</dbReference>
<evidence type="ECO:0000313" key="12">
    <source>
        <dbReference type="EMBL" id="ADL34704.1"/>
    </source>
</evidence>
<feature type="domain" description="HAMP" evidence="11">
    <location>
        <begin position="212"/>
        <end position="267"/>
    </location>
</feature>
<dbReference type="Pfam" id="PF00015">
    <property type="entry name" value="MCPsignal"/>
    <property type="match status" value="1"/>
</dbReference>
<keyword evidence="9" id="KW-0175">Coiled coil</keyword>
<evidence type="ECO:0000256" key="2">
    <source>
        <dbReference type="ARBA" id="ARBA00022475"/>
    </source>
</evidence>
<evidence type="ECO:0000259" key="11">
    <source>
        <dbReference type="PROSITE" id="PS50885"/>
    </source>
</evidence>
<name>E0RXX8_BUTPB</name>
<keyword evidence="4" id="KW-1133">Transmembrane helix</keyword>